<feature type="compositionally biased region" description="Basic and acidic residues" evidence="1">
    <location>
        <begin position="381"/>
        <end position="395"/>
    </location>
</feature>
<feature type="compositionally biased region" description="Gly residues" evidence="1">
    <location>
        <begin position="746"/>
        <end position="770"/>
    </location>
</feature>
<name>A0A366WTM0_9RHOB</name>
<proteinExistence type="predicted"/>
<reference evidence="2 3" key="1">
    <citation type="submission" date="2018-07" db="EMBL/GenBank/DDBJ databases">
        <title>Modular assembly of carbohydrate-degrading microbial communities in the ocean.</title>
        <authorList>
            <person name="Enke T.N."/>
            <person name="Datta M.S."/>
            <person name="Schwartzman J.A."/>
            <person name="Cermak N."/>
            <person name="Schmitz D.A."/>
            <person name="Barrere J."/>
            <person name="Cordero O.X."/>
        </authorList>
    </citation>
    <scope>NUCLEOTIDE SEQUENCE [LARGE SCALE GENOMIC DNA]</scope>
    <source>
        <strain evidence="2 3">C3M10</strain>
    </source>
</reference>
<evidence type="ECO:0000256" key="1">
    <source>
        <dbReference type="SAM" id="MobiDB-lite"/>
    </source>
</evidence>
<sequence>MPTHDQQEAGMTSKGSYVEFRDALSAFESGWDRDRYESGNISDAQLTQWAGGPVTEFFPNYSSWGDLTDQEWDAMSYQSTNSLGFVGYQFGEALLIDLGYYDDDKFYGNGESTNTWDGAWTGKNGVNSLDEFKTKAAQEVAIQEAFGHNLKIIQNGLAQQGKTLGDFLGTTTTYNDNGTQVTVELTLTGIMAAAHLRGAFGTLNLLLNGAVSNDEYGTSILRYVDQFGGYDGPSVDEAIEFFESRITGDEGLGTPDGGGPDPVDPDPTPTPDPDAGDGFSNGAITKENADVVVTWSWGTTRVVTDFDPAQDTLFIDWFSAEQLEIEEAEQGLVLSVGANNQTLTLQGVTFADLVPTNINALDASLRAELVSLTDITEPGDGDDHGDGHSDGDGHGGMDGTMTTITLTSGNQTVDGFDITKDMVHIEGGITAERLQIFEESGDALGLTTRIVVTDSAGAILSTTILKGVALSDLTLSNFSIAEQSALNEVAPVIGTSITDPGDGLGYDVVYDSDGSNPPAITGETVEGGVRYRADVNADDIIGFDPAQDQLDFGGTSVHGMIVTKTPAGEIAIDSPWSAQLQVIKGVGFEAVTIDSFGVVGNEHLRQDMGGVVSWEQGVGPRNADTVYVRSHEYGVQEVVNDFDPSTQKISFLYFGTRERLSVEDTDGGLVISSLPAGQSVTLVGVELADLVPGRVEFHHDQVMEDNLEVPFGFDQNDVTLVDRTVLLTPTAPAGDTTDGHQTRTGDMGGGTDPGDTDGGTDPGNGDGEPGSGDEIQFVEGTQDRVEVTWDWASEITILGFDPEEDVIDFNALAAENVSIREADGDLLIEVLGNGGNITTLNGIQAEDLILRSVTAEDWNEITDLGGALIQQLVALDFSLG</sequence>
<organism evidence="2 3">
    <name type="scientific">Phaeobacter gallaeciensis</name>
    <dbReference type="NCBI Taxonomy" id="60890"/>
    <lineage>
        <taxon>Bacteria</taxon>
        <taxon>Pseudomonadati</taxon>
        <taxon>Pseudomonadota</taxon>
        <taxon>Alphaproteobacteria</taxon>
        <taxon>Rhodobacterales</taxon>
        <taxon>Roseobacteraceae</taxon>
        <taxon>Phaeobacter</taxon>
    </lineage>
</organism>
<feature type="region of interest" description="Disordered" evidence="1">
    <location>
        <begin position="247"/>
        <end position="282"/>
    </location>
</feature>
<feature type="compositionally biased region" description="Gly residues" evidence="1">
    <location>
        <begin position="250"/>
        <end position="260"/>
    </location>
</feature>
<dbReference type="AlphaFoldDB" id="A0A366WTM0"/>
<gene>
    <name evidence="2" type="ORF">DS909_13850</name>
</gene>
<feature type="region of interest" description="Disordered" evidence="1">
    <location>
        <begin position="729"/>
        <end position="774"/>
    </location>
</feature>
<dbReference type="RefSeq" id="WP_220151653.1">
    <property type="nucleotide sequence ID" value="NZ_QOCE01000034.1"/>
</dbReference>
<accession>A0A366WTM0</accession>
<evidence type="ECO:0000313" key="3">
    <source>
        <dbReference type="Proteomes" id="UP000252706"/>
    </source>
</evidence>
<dbReference type="EMBL" id="QOCE01000034">
    <property type="protein sequence ID" value="RBW53588.1"/>
    <property type="molecule type" value="Genomic_DNA"/>
</dbReference>
<dbReference type="Proteomes" id="UP000252706">
    <property type="component" value="Unassembled WGS sequence"/>
</dbReference>
<evidence type="ECO:0000313" key="2">
    <source>
        <dbReference type="EMBL" id="RBW53588.1"/>
    </source>
</evidence>
<feature type="region of interest" description="Disordered" evidence="1">
    <location>
        <begin position="376"/>
        <end position="399"/>
    </location>
</feature>
<comment type="caution">
    <text evidence="2">The sequence shown here is derived from an EMBL/GenBank/DDBJ whole genome shotgun (WGS) entry which is preliminary data.</text>
</comment>
<protein>
    <submittedName>
        <fullName evidence="2">Uncharacterized protein</fullName>
    </submittedName>
</protein>